<dbReference type="AlphaFoldDB" id="A6ZSK0"/>
<evidence type="ECO:0000256" key="1">
    <source>
        <dbReference type="SAM" id="Phobius"/>
    </source>
</evidence>
<keyword evidence="1" id="KW-0472">Membrane</keyword>
<dbReference type="Proteomes" id="UP000007060">
    <property type="component" value="Unassembled WGS sequence"/>
</dbReference>
<name>A6ZSK0_YEAS7</name>
<feature type="transmembrane region" description="Helical" evidence="1">
    <location>
        <begin position="20"/>
        <end position="38"/>
    </location>
</feature>
<keyword evidence="1" id="KW-1133">Transmembrane helix</keyword>
<accession>A6ZSK0</accession>
<protein>
    <submittedName>
        <fullName evidence="2">Conserved protein</fullName>
    </submittedName>
</protein>
<sequence>MLAKTGDVVVQKVPVIRLSVFLHFFFVFPFCLLHRLYMGMKQVQEFIMEPKGSVFVVRATLRVSLENAGKIFFNETE</sequence>
<evidence type="ECO:0000313" key="3">
    <source>
        <dbReference type="Proteomes" id="UP000007060"/>
    </source>
</evidence>
<dbReference type="HOGENOM" id="CLU_2639996_0_0_1"/>
<evidence type="ECO:0000313" key="2">
    <source>
        <dbReference type="EMBL" id="EDN62492.1"/>
    </source>
</evidence>
<reference evidence="2 3" key="1">
    <citation type="journal article" date="2007" name="Proc. Natl. Acad. Sci. U.S.A.">
        <title>Genome sequencing and comparative analysis of Saccharomyces cerevisiae strain YJM789.</title>
        <authorList>
            <person name="Wei W."/>
            <person name="McCusker J.H."/>
            <person name="Hyman R.W."/>
            <person name="Jones T."/>
            <person name="Ning Y."/>
            <person name="Cao Z."/>
            <person name="Gu Z."/>
            <person name="Bruno D."/>
            <person name="Miranda M."/>
            <person name="Nguyen M."/>
            <person name="Wilhelmy J."/>
            <person name="Komp C."/>
            <person name="Tamse R."/>
            <person name="Wang X."/>
            <person name="Jia P."/>
            <person name="Luedi P."/>
            <person name="Oefner P.J."/>
            <person name="David L."/>
            <person name="Dietrich F.S."/>
            <person name="Li Y."/>
            <person name="Davis R.W."/>
            <person name="Steinmetz L.M."/>
        </authorList>
    </citation>
    <scope>NUCLEOTIDE SEQUENCE [LARGE SCALE GENOMIC DNA]</scope>
    <source>
        <strain evidence="2 3">YJM789</strain>
    </source>
</reference>
<comment type="caution">
    <text evidence="2">The sequence shown here is derived from an EMBL/GenBank/DDBJ whole genome shotgun (WGS) entry which is preliminary data.</text>
</comment>
<organism evidence="2 3">
    <name type="scientific">Saccharomyces cerevisiae (strain YJM789)</name>
    <name type="common">Baker's yeast</name>
    <dbReference type="NCBI Taxonomy" id="307796"/>
    <lineage>
        <taxon>Eukaryota</taxon>
        <taxon>Fungi</taxon>
        <taxon>Dikarya</taxon>
        <taxon>Ascomycota</taxon>
        <taxon>Saccharomycotina</taxon>
        <taxon>Saccharomycetes</taxon>
        <taxon>Saccharomycetales</taxon>
        <taxon>Saccharomycetaceae</taxon>
        <taxon>Saccharomyces</taxon>
    </lineage>
</organism>
<dbReference type="EMBL" id="AAFW02000077">
    <property type="protein sequence ID" value="EDN62492.1"/>
    <property type="molecule type" value="Genomic_DNA"/>
</dbReference>
<proteinExistence type="predicted"/>
<keyword evidence="1" id="KW-0812">Transmembrane</keyword>
<gene>
    <name evidence="2" type="ORF">SCY_2334</name>
</gene>